<proteinExistence type="predicted"/>
<reference evidence="1 2" key="1">
    <citation type="submission" date="2018-03" db="EMBL/GenBank/DDBJ databases">
        <title>Bacillus urumqiensis sp. nov., a moderately haloalkaliphilic bacterium isolated from a salt lake.</title>
        <authorList>
            <person name="Zhao B."/>
            <person name="Liao Z."/>
        </authorList>
    </citation>
    <scope>NUCLEOTIDE SEQUENCE [LARGE SCALE GENOMIC DNA]</scope>
    <source>
        <strain evidence="1 2">BZ-SZ-XJ18</strain>
    </source>
</reference>
<sequence>MLEAIPFAQKMLSFHRIGRDHHYHINIVSAINPSYFISILLRFEAFGRGEGTSSEWALELDIASIEEAWLRTAAPQARSSLPCGSNHRPAPLMLYSRANSARLEDKPTASFCRKAEKLH</sequence>
<dbReference type="Proteomes" id="UP000243650">
    <property type="component" value="Unassembled WGS sequence"/>
</dbReference>
<dbReference type="EMBL" id="PVNS01000002">
    <property type="protein sequence ID" value="PRO66891.1"/>
    <property type="molecule type" value="Genomic_DNA"/>
</dbReference>
<comment type="caution">
    <text evidence="1">The sequence shown here is derived from an EMBL/GenBank/DDBJ whole genome shotgun (WGS) entry which is preliminary data.</text>
</comment>
<dbReference type="AlphaFoldDB" id="A0A2P6MKU8"/>
<evidence type="ECO:0000313" key="2">
    <source>
        <dbReference type="Proteomes" id="UP000243650"/>
    </source>
</evidence>
<accession>A0A2P6MKU8</accession>
<evidence type="ECO:0000313" key="1">
    <source>
        <dbReference type="EMBL" id="PRO66891.1"/>
    </source>
</evidence>
<name>A0A2P6MKU8_ALKUR</name>
<organism evidence="1 2">
    <name type="scientific">Alkalicoccus urumqiensis</name>
    <name type="common">Bacillus urumqiensis</name>
    <dbReference type="NCBI Taxonomy" id="1548213"/>
    <lineage>
        <taxon>Bacteria</taxon>
        <taxon>Bacillati</taxon>
        <taxon>Bacillota</taxon>
        <taxon>Bacilli</taxon>
        <taxon>Bacillales</taxon>
        <taxon>Bacillaceae</taxon>
        <taxon>Alkalicoccus</taxon>
    </lineage>
</organism>
<gene>
    <name evidence="1" type="ORF">C6I21_02930</name>
</gene>
<keyword evidence="2" id="KW-1185">Reference proteome</keyword>
<dbReference type="RefSeq" id="WP_105957927.1">
    <property type="nucleotide sequence ID" value="NZ_PVNS01000002.1"/>
</dbReference>
<protein>
    <submittedName>
        <fullName evidence="1">Uncharacterized protein</fullName>
    </submittedName>
</protein>